<dbReference type="GeneID" id="83056906"/>
<dbReference type="EMBL" id="CP016757">
    <property type="protein sequence ID" value="ANZ44225.1"/>
    <property type="molecule type" value="Genomic_DNA"/>
</dbReference>
<gene>
    <name evidence="1" type="ORF">BED41_03440</name>
</gene>
<reference evidence="1" key="1">
    <citation type="submission" date="2016-08" db="EMBL/GenBank/DDBJ databases">
        <title>Complete genome of Cloacibacillus porcorum.</title>
        <authorList>
            <person name="Looft T."/>
            <person name="Bayles D.O."/>
            <person name="Alt D.P."/>
        </authorList>
    </citation>
    <scope>NUCLEOTIDE SEQUENCE [LARGE SCALE GENOMIC DNA]</scope>
    <source>
        <strain evidence="1">CL-84</strain>
    </source>
</reference>
<sequence>MTEHTRTAVMTAPTRDTHTNWAANNPILPEGVLGVVFSRLYSGSVEFFVGDGTHTYAELEKSGDVLSGYVTNTALEAKGFLKENNLTVQTVQNVVEQVQDLGSISSAVALNPAAGNIIKATVAGAVTFTLNAAETGCRVLTLMLTNAGAYTITWPAAVKWPGGDAPTFEATGTSLVNLVVHGGVVYGADLCTSQQNLDS</sequence>
<evidence type="ECO:0000313" key="2">
    <source>
        <dbReference type="Proteomes" id="UP000093044"/>
    </source>
</evidence>
<proteinExistence type="predicted"/>
<evidence type="ECO:0000313" key="1">
    <source>
        <dbReference type="EMBL" id="ANZ44225.1"/>
    </source>
</evidence>
<dbReference type="AlphaFoldDB" id="A0A1B2I2L9"/>
<dbReference type="OrthoDB" id="7710585at2"/>
<accession>A0A1B2I2L9</accession>
<dbReference type="RefSeq" id="WP_066743144.1">
    <property type="nucleotide sequence ID" value="NZ_CP016757.1"/>
</dbReference>
<protein>
    <submittedName>
        <fullName evidence="1">Uncharacterized protein</fullName>
    </submittedName>
</protein>
<dbReference type="STRING" id="1197717.BED41_03440"/>
<organism evidence="1 2">
    <name type="scientific">Cloacibacillus porcorum</name>
    <dbReference type="NCBI Taxonomy" id="1197717"/>
    <lineage>
        <taxon>Bacteria</taxon>
        <taxon>Thermotogati</taxon>
        <taxon>Synergistota</taxon>
        <taxon>Synergistia</taxon>
        <taxon>Synergistales</taxon>
        <taxon>Synergistaceae</taxon>
        <taxon>Cloacibacillus</taxon>
    </lineage>
</organism>
<dbReference type="Proteomes" id="UP000093044">
    <property type="component" value="Chromosome"/>
</dbReference>
<dbReference type="KEGG" id="cpor:BED41_03440"/>
<keyword evidence="2" id="KW-1185">Reference proteome</keyword>
<name>A0A1B2I2L9_9BACT</name>